<dbReference type="AlphaFoldDB" id="A0A8S3UU03"/>
<gene>
    <name evidence="1" type="ORF">MEDL_60627</name>
</gene>
<dbReference type="EMBL" id="CAJPWZ010002951">
    <property type="protein sequence ID" value="CAG2248830.1"/>
    <property type="molecule type" value="Genomic_DNA"/>
</dbReference>
<protein>
    <submittedName>
        <fullName evidence="1">Uncharacterized protein</fullName>
    </submittedName>
</protein>
<keyword evidence="2" id="KW-1185">Reference proteome</keyword>
<proteinExistence type="predicted"/>
<dbReference type="OrthoDB" id="5988093at2759"/>
<accession>A0A8S3UU03</accession>
<reference evidence="1" key="1">
    <citation type="submission" date="2021-03" db="EMBL/GenBank/DDBJ databases">
        <authorList>
            <person name="Bekaert M."/>
        </authorList>
    </citation>
    <scope>NUCLEOTIDE SEQUENCE</scope>
</reference>
<sequence length="181" mass="20683">MDEDTKCSLLKRAFPPGLEDEVTSIETKVARIAGIYLNYETINMNKDIFGKRSNRYDYRVKNHVDLSKLFLQTHMTKYQAIDDSCDSSAVLGIIINIDEFPVAVRSYAENVDTQFLKGTLLGLELVKEIRQDTSILAKYANILKFNLENESEKRSAADKVIQDELITLNERIKTLSNVKKK</sequence>
<evidence type="ECO:0000313" key="2">
    <source>
        <dbReference type="Proteomes" id="UP000683360"/>
    </source>
</evidence>
<evidence type="ECO:0000313" key="1">
    <source>
        <dbReference type="EMBL" id="CAG2248830.1"/>
    </source>
</evidence>
<comment type="caution">
    <text evidence="1">The sequence shown here is derived from an EMBL/GenBank/DDBJ whole genome shotgun (WGS) entry which is preliminary data.</text>
</comment>
<dbReference type="Proteomes" id="UP000683360">
    <property type="component" value="Unassembled WGS sequence"/>
</dbReference>
<name>A0A8S3UU03_MYTED</name>
<organism evidence="1 2">
    <name type="scientific">Mytilus edulis</name>
    <name type="common">Blue mussel</name>
    <dbReference type="NCBI Taxonomy" id="6550"/>
    <lineage>
        <taxon>Eukaryota</taxon>
        <taxon>Metazoa</taxon>
        <taxon>Spiralia</taxon>
        <taxon>Lophotrochozoa</taxon>
        <taxon>Mollusca</taxon>
        <taxon>Bivalvia</taxon>
        <taxon>Autobranchia</taxon>
        <taxon>Pteriomorphia</taxon>
        <taxon>Mytilida</taxon>
        <taxon>Mytiloidea</taxon>
        <taxon>Mytilidae</taxon>
        <taxon>Mytilinae</taxon>
        <taxon>Mytilus</taxon>
    </lineage>
</organism>